<gene>
    <name evidence="1" type="ORF">CGI_10001045</name>
</gene>
<sequence>MDMEDTEQTFSETVLENFNLAKAYNSVSETPQLFLRRDDRIFGRCLTVDEEEREVWLRYSFDIDGCVVEFKSLAAIRMPVRHITLFPNDNASLRNVRGFLKKHVRLTEYSKSELMTFSNSLGFQLFYERGWECWIALIPMHQTHSVALSNQQVRQQALATFFS</sequence>
<organism evidence="1">
    <name type="scientific">Magallana gigas</name>
    <name type="common">Pacific oyster</name>
    <name type="synonym">Crassostrea gigas</name>
    <dbReference type="NCBI Taxonomy" id="29159"/>
    <lineage>
        <taxon>Eukaryota</taxon>
        <taxon>Metazoa</taxon>
        <taxon>Spiralia</taxon>
        <taxon>Lophotrochozoa</taxon>
        <taxon>Mollusca</taxon>
        <taxon>Bivalvia</taxon>
        <taxon>Autobranchia</taxon>
        <taxon>Pteriomorphia</taxon>
        <taxon>Ostreida</taxon>
        <taxon>Ostreoidea</taxon>
        <taxon>Ostreidae</taxon>
        <taxon>Magallana</taxon>
    </lineage>
</organism>
<dbReference type="EMBL" id="JH823058">
    <property type="protein sequence ID" value="EKC17345.1"/>
    <property type="molecule type" value="Genomic_DNA"/>
</dbReference>
<proteinExistence type="predicted"/>
<name>K1PLK3_MAGGI</name>
<accession>K1PLK3</accession>
<protein>
    <submittedName>
        <fullName evidence="1">Uncharacterized protein</fullName>
    </submittedName>
</protein>
<reference evidence="1" key="1">
    <citation type="journal article" date="2012" name="Nature">
        <title>The oyster genome reveals stress adaptation and complexity of shell formation.</title>
        <authorList>
            <person name="Zhang G."/>
            <person name="Fang X."/>
            <person name="Guo X."/>
            <person name="Li L."/>
            <person name="Luo R."/>
            <person name="Xu F."/>
            <person name="Yang P."/>
            <person name="Zhang L."/>
            <person name="Wang X."/>
            <person name="Qi H."/>
            <person name="Xiong Z."/>
            <person name="Que H."/>
            <person name="Xie Y."/>
            <person name="Holland P.W."/>
            <person name="Paps J."/>
            <person name="Zhu Y."/>
            <person name="Wu F."/>
            <person name="Chen Y."/>
            <person name="Wang J."/>
            <person name="Peng C."/>
            <person name="Meng J."/>
            <person name="Yang L."/>
            <person name="Liu J."/>
            <person name="Wen B."/>
            <person name="Zhang N."/>
            <person name="Huang Z."/>
            <person name="Zhu Q."/>
            <person name="Feng Y."/>
            <person name="Mount A."/>
            <person name="Hedgecock D."/>
            <person name="Xu Z."/>
            <person name="Liu Y."/>
            <person name="Domazet-Loso T."/>
            <person name="Du Y."/>
            <person name="Sun X."/>
            <person name="Zhang S."/>
            <person name="Liu B."/>
            <person name="Cheng P."/>
            <person name="Jiang X."/>
            <person name="Li J."/>
            <person name="Fan D."/>
            <person name="Wang W."/>
            <person name="Fu W."/>
            <person name="Wang T."/>
            <person name="Wang B."/>
            <person name="Zhang J."/>
            <person name="Peng Z."/>
            <person name="Li Y."/>
            <person name="Li N."/>
            <person name="Wang J."/>
            <person name="Chen M."/>
            <person name="He Y."/>
            <person name="Tan F."/>
            <person name="Song X."/>
            <person name="Zheng Q."/>
            <person name="Huang R."/>
            <person name="Yang H."/>
            <person name="Du X."/>
            <person name="Chen L."/>
            <person name="Yang M."/>
            <person name="Gaffney P.M."/>
            <person name="Wang S."/>
            <person name="Luo L."/>
            <person name="She Z."/>
            <person name="Ming Y."/>
            <person name="Huang W."/>
            <person name="Zhang S."/>
            <person name="Huang B."/>
            <person name="Zhang Y."/>
            <person name="Qu T."/>
            <person name="Ni P."/>
            <person name="Miao G."/>
            <person name="Wang J."/>
            <person name="Wang Q."/>
            <person name="Steinberg C.E."/>
            <person name="Wang H."/>
            <person name="Li N."/>
            <person name="Qian L."/>
            <person name="Zhang G."/>
            <person name="Li Y."/>
            <person name="Yang H."/>
            <person name="Liu X."/>
            <person name="Wang J."/>
            <person name="Yin Y."/>
            <person name="Wang J."/>
        </authorList>
    </citation>
    <scope>NUCLEOTIDE SEQUENCE [LARGE SCALE GENOMIC DNA]</scope>
    <source>
        <strain evidence="1">05x7-T-G4-1.051#20</strain>
    </source>
</reference>
<dbReference type="InParanoid" id="K1PLK3"/>
<dbReference type="AlphaFoldDB" id="K1PLK3"/>
<dbReference type="HOGENOM" id="CLU_1628629_0_0_1"/>
<evidence type="ECO:0000313" key="1">
    <source>
        <dbReference type="EMBL" id="EKC17345.1"/>
    </source>
</evidence>